<protein>
    <submittedName>
        <fullName evidence="1">Uncharacterized protein</fullName>
    </submittedName>
</protein>
<sequence length="87" mass="9742">MPSCIKKRLSDGITKKFFHGNLHLDNRSRPFKIVHVFPHGPVEAKDSKTGERNSLILANYLSTRAKTCACVSVVCHTRLCDMAMCPL</sequence>
<reference evidence="2" key="1">
    <citation type="journal article" date="2019" name="Plant Biotechnol. J.">
        <title>Genome sequencing of the Australian wild diploid species Gossypium australe highlights disease resistance and delayed gland morphogenesis.</title>
        <authorList>
            <person name="Cai Y."/>
            <person name="Cai X."/>
            <person name="Wang Q."/>
            <person name="Wang P."/>
            <person name="Zhang Y."/>
            <person name="Cai C."/>
            <person name="Xu Y."/>
            <person name="Wang K."/>
            <person name="Zhou Z."/>
            <person name="Wang C."/>
            <person name="Geng S."/>
            <person name="Li B."/>
            <person name="Dong Q."/>
            <person name="Hou Y."/>
            <person name="Wang H."/>
            <person name="Ai P."/>
            <person name="Liu Z."/>
            <person name="Yi F."/>
            <person name="Sun M."/>
            <person name="An G."/>
            <person name="Cheng J."/>
            <person name="Zhang Y."/>
            <person name="Shi Q."/>
            <person name="Xie Y."/>
            <person name="Shi X."/>
            <person name="Chang Y."/>
            <person name="Huang F."/>
            <person name="Chen Y."/>
            <person name="Hong S."/>
            <person name="Mi L."/>
            <person name="Sun Q."/>
            <person name="Zhang L."/>
            <person name="Zhou B."/>
            <person name="Peng R."/>
            <person name="Zhang X."/>
            <person name="Liu F."/>
        </authorList>
    </citation>
    <scope>NUCLEOTIDE SEQUENCE [LARGE SCALE GENOMIC DNA]</scope>
    <source>
        <strain evidence="2">cv. PA1801</strain>
    </source>
</reference>
<gene>
    <name evidence="1" type="ORF">EPI10_016455</name>
</gene>
<proteinExistence type="predicted"/>
<dbReference type="EMBL" id="SMMG02000006">
    <property type="protein sequence ID" value="KAA3470770.1"/>
    <property type="molecule type" value="Genomic_DNA"/>
</dbReference>
<evidence type="ECO:0000313" key="1">
    <source>
        <dbReference type="EMBL" id="KAA3470770.1"/>
    </source>
</evidence>
<keyword evidence="2" id="KW-1185">Reference proteome</keyword>
<dbReference type="AlphaFoldDB" id="A0A5B6VNN2"/>
<name>A0A5B6VNN2_9ROSI</name>
<accession>A0A5B6VNN2</accession>
<evidence type="ECO:0000313" key="2">
    <source>
        <dbReference type="Proteomes" id="UP000325315"/>
    </source>
</evidence>
<comment type="caution">
    <text evidence="1">The sequence shown here is derived from an EMBL/GenBank/DDBJ whole genome shotgun (WGS) entry which is preliminary data.</text>
</comment>
<dbReference type="Proteomes" id="UP000325315">
    <property type="component" value="Unassembled WGS sequence"/>
</dbReference>
<organism evidence="1 2">
    <name type="scientific">Gossypium australe</name>
    <dbReference type="NCBI Taxonomy" id="47621"/>
    <lineage>
        <taxon>Eukaryota</taxon>
        <taxon>Viridiplantae</taxon>
        <taxon>Streptophyta</taxon>
        <taxon>Embryophyta</taxon>
        <taxon>Tracheophyta</taxon>
        <taxon>Spermatophyta</taxon>
        <taxon>Magnoliopsida</taxon>
        <taxon>eudicotyledons</taxon>
        <taxon>Gunneridae</taxon>
        <taxon>Pentapetalae</taxon>
        <taxon>rosids</taxon>
        <taxon>malvids</taxon>
        <taxon>Malvales</taxon>
        <taxon>Malvaceae</taxon>
        <taxon>Malvoideae</taxon>
        <taxon>Gossypium</taxon>
    </lineage>
</organism>